<dbReference type="OrthoDB" id="391988at2759"/>
<dbReference type="HOGENOM" id="CLU_2347413_0_0_1"/>
<reference evidence="1 2" key="1">
    <citation type="journal article" date="2012" name="BMC Genomics">
        <title>Comparative genomics of the white-rot fungi, Phanerochaete carnosa and P. chrysosporium, to elucidate the genetic basis of the distinct wood types they colonize.</title>
        <authorList>
            <person name="Suzuki H."/>
            <person name="MacDonald J."/>
            <person name="Syed K."/>
            <person name="Salamov A."/>
            <person name="Hori C."/>
            <person name="Aerts A."/>
            <person name="Henrissat B."/>
            <person name="Wiebenga A."/>
            <person name="vanKuyk P.A."/>
            <person name="Barry K."/>
            <person name="Lindquist E."/>
            <person name="LaButti K."/>
            <person name="Lapidus A."/>
            <person name="Lucas S."/>
            <person name="Coutinho P."/>
            <person name="Gong Y."/>
            <person name="Samejima M."/>
            <person name="Mahadevan R."/>
            <person name="Abou-Zaid M."/>
            <person name="de Vries R.P."/>
            <person name="Igarashi K."/>
            <person name="Yadav J.S."/>
            <person name="Grigoriev I.V."/>
            <person name="Master E.R."/>
        </authorList>
    </citation>
    <scope>NUCLEOTIDE SEQUENCE [LARGE SCALE GENOMIC DNA]</scope>
    <source>
        <strain evidence="1 2">HHB-10118-sp</strain>
    </source>
</reference>
<dbReference type="Proteomes" id="UP000008370">
    <property type="component" value="Unassembled WGS sequence"/>
</dbReference>
<dbReference type="AlphaFoldDB" id="K5VFY4"/>
<name>K5VFY4_PHACS</name>
<evidence type="ECO:0000313" key="1">
    <source>
        <dbReference type="EMBL" id="EKM50093.1"/>
    </source>
</evidence>
<dbReference type="RefSeq" id="XP_007401286.1">
    <property type="nucleotide sequence ID" value="XM_007401224.1"/>
</dbReference>
<accession>K5VFY4</accession>
<keyword evidence="2" id="KW-1185">Reference proteome</keyword>
<protein>
    <submittedName>
        <fullName evidence="1">Uncharacterized protein</fullName>
    </submittedName>
</protein>
<sequence length="97" mass="10589">MMDFYGVGPVSHKLVVVDAPGYGARGKAEWGKLFQHYIEHREIVRICTSPLEGTPTLLQAGVHPHQAGHLRGSAALFTARHHCGYEESVLGRGRGLT</sequence>
<proteinExistence type="predicted"/>
<organism evidence="1 2">
    <name type="scientific">Phanerochaete carnosa (strain HHB-10118-sp)</name>
    <name type="common">White-rot fungus</name>
    <name type="synonym">Peniophora carnosa</name>
    <dbReference type="NCBI Taxonomy" id="650164"/>
    <lineage>
        <taxon>Eukaryota</taxon>
        <taxon>Fungi</taxon>
        <taxon>Dikarya</taxon>
        <taxon>Basidiomycota</taxon>
        <taxon>Agaricomycotina</taxon>
        <taxon>Agaricomycetes</taxon>
        <taxon>Polyporales</taxon>
        <taxon>Phanerochaetaceae</taxon>
        <taxon>Phanerochaete</taxon>
    </lineage>
</organism>
<gene>
    <name evidence="1" type="ORF">PHACADRAFT_178716</name>
</gene>
<dbReference type="GeneID" id="18909861"/>
<evidence type="ECO:0000313" key="2">
    <source>
        <dbReference type="Proteomes" id="UP000008370"/>
    </source>
</evidence>
<dbReference type="KEGG" id="pco:PHACADRAFT_178716"/>
<dbReference type="InParanoid" id="K5VFY4"/>
<dbReference type="EMBL" id="JH930479">
    <property type="protein sequence ID" value="EKM50093.1"/>
    <property type="molecule type" value="Genomic_DNA"/>
</dbReference>